<comment type="caution">
    <text evidence="2">The sequence shown here is derived from an EMBL/GenBank/DDBJ whole genome shotgun (WGS) entry which is preliminary data.</text>
</comment>
<feature type="transmembrane region" description="Helical" evidence="1">
    <location>
        <begin position="93"/>
        <end position="111"/>
    </location>
</feature>
<name>A0AAV7FFU5_ARIFI</name>
<dbReference type="AlphaFoldDB" id="A0AAV7FFU5"/>
<keyword evidence="3" id="KW-1185">Reference proteome</keyword>
<keyword evidence="1" id="KW-0812">Transmembrane</keyword>
<keyword evidence="1" id="KW-1133">Transmembrane helix</keyword>
<evidence type="ECO:0000313" key="3">
    <source>
        <dbReference type="Proteomes" id="UP000825729"/>
    </source>
</evidence>
<keyword evidence="1" id="KW-0472">Membrane</keyword>
<proteinExistence type="predicted"/>
<accession>A0AAV7FFU5</accession>
<dbReference type="EMBL" id="JAINDJ010000002">
    <property type="protein sequence ID" value="KAG9459696.1"/>
    <property type="molecule type" value="Genomic_DNA"/>
</dbReference>
<sequence length="120" mass="13431">MELVSKLASLCVPDMEGPDNLAILPEDRDTKYLEEENRGIPLVKSALFIFDTTIRPDASRQRELKYIKLRLRSKGALKLGTGISSCGGTIRAVLFRLLLLVLLLLMGLPVMEMLEKDTEN</sequence>
<evidence type="ECO:0000256" key="1">
    <source>
        <dbReference type="SAM" id="Phobius"/>
    </source>
</evidence>
<organism evidence="2 3">
    <name type="scientific">Aristolochia fimbriata</name>
    <name type="common">White veined hardy Dutchman's pipe vine</name>
    <dbReference type="NCBI Taxonomy" id="158543"/>
    <lineage>
        <taxon>Eukaryota</taxon>
        <taxon>Viridiplantae</taxon>
        <taxon>Streptophyta</taxon>
        <taxon>Embryophyta</taxon>
        <taxon>Tracheophyta</taxon>
        <taxon>Spermatophyta</taxon>
        <taxon>Magnoliopsida</taxon>
        <taxon>Magnoliidae</taxon>
        <taxon>Piperales</taxon>
        <taxon>Aristolochiaceae</taxon>
        <taxon>Aristolochia</taxon>
    </lineage>
</organism>
<dbReference type="Proteomes" id="UP000825729">
    <property type="component" value="Unassembled WGS sequence"/>
</dbReference>
<gene>
    <name evidence="2" type="ORF">H6P81_004204</name>
</gene>
<protein>
    <submittedName>
        <fullName evidence="2">Uncharacterized protein</fullName>
    </submittedName>
</protein>
<reference evidence="2 3" key="1">
    <citation type="submission" date="2021-07" db="EMBL/GenBank/DDBJ databases">
        <title>The Aristolochia fimbriata genome: insights into angiosperm evolution, floral development and chemical biosynthesis.</title>
        <authorList>
            <person name="Jiao Y."/>
        </authorList>
    </citation>
    <scope>NUCLEOTIDE SEQUENCE [LARGE SCALE GENOMIC DNA]</scope>
    <source>
        <strain evidence="2">IBCAS-2021</strain>
        <tissue evidence="2">Leaf</tissue>
    </source>
</reference>
<evidence type="ECO:0000313" key="2">
    <source>
        <dbReference type="EMBL" id="KAG9459696.1"/>
    </source>
</evidence>